<evidence type="ECO:0000256" key="6">
    <source>
        <dbReference type="ARBA" id="ARBA00023239"/>
    </source>
</evidence>
<protein>
    <recommendedName>
        <fullName evidence="7">Terpene synthase metal-binding domain-containing protein</fullName>
    </recommendedName>
</protein>
<keyword evidence="5" id="KW-0460">Magnesium</keyword>
<dbReference type="InterPro" id="IPR008949">
    <property type="entry name" value="Isoprenoid_synthase_dom_sf"/>
</dbReference>
<gene>
    <name evidence="8" type="primary">gb08855</name>
    <name evidence="8" type="ORF">PR202_gb08855</name>
</gene>
<comment type="caution">
    <text evidence="8">The sequence shown here is derived from an EMBL/GenBank/DDBJ whole genome shotgun (WGS) entry which is preliminary data.</text>
</comment>
<evidence type="ECO:0000256" key="5">
    <source>
        <dbReference type="ARBA" id="ARBA00022842"/>
    </source>
</evidence>
<comment type="cofactor">
    <cofactor evidence="1">
        <name>Mg(2+)</name>
        <dbReference type="ChEBI" id="CHEBI:18420"/>
    </cofactor>
</comment>
<comment type="similarity">
    <text evidence="2">Belongs to the terpene synthase family.</text>
</comment>
<dbReference type="AlphaFoldDB" id="A0AAV5EGJ8"/>
<sequence>MSKLENRIREKLLGDPEKQPFSYDTAWVAMVPAQGAASAPRFLKFMEWIMQNQNDDGSWGDRFFDPASLGKDALSFTLACIIALKKWSNADGNIRKGLQFIGSNLSYIADETCDTPLGFNIIFPGIIRFGLDFGLEFPMRQFDVDGLFQLWKMELQRSWLQKEKKLVMDMETCAMAFRILYVFSNFSEESRFHDSVQGHLNGTKTLVELYKSSQIKIYEDEPTVENIGSWSGHVTKLKTFWQWPLDISIPPNPFTRKNTSASKGGKHMKKSCFAPNTWRFYFALFTTRPWLNYLRANMTEVKWTRTMCVPILEEYMSAAEVSMALGPIITMSLYLMGPKISEDVIKKQEEYKELLKVTSTCCRLLNDLHTYKKESDQGYVNSVLIHAHRYGGSSATSLTAIEAAEKEIKNAIVASERELLRLVLKEGGSIPRQCKDIFWNTYKVSYLFYLEGDGFCSMQKLVAAADAVIYEPLQVTLPSV</sequence>
<organism evidence="8 9">
    <name type="scientific">Eleusine coracana subsp. coracana</name>
    <dbReference type="NCBI Taxonomy" id="191504"/>
    <lineage>
        <taxon>Eukaryota</taxon>
        <taxon>Viridiplantae</taxon>
        <taxon>Streptophyta</taxon>
        <taxon>Embryophyta</taxon>
        <taxon>Tracheophyta</taxon>
        <taxon>Spermatophyta</taxon>
        <taxon>Magnoliopsida</taxon>
        <taxon>Liliopsida</taxon>
        <taxon>Poales</taxon>
        <taxon>Poaceae</taxon>
        <taxon>PACMAD clade</taxon>
        <taxon>Chloridoideae</taxon>
        <taxon>Cynodonteae</taxon>
        <taxon>Eleusininae</taxon>
        <taxon>Eleusine</taxon>
    </lineage>
</organism>
<keyword evidence="9" id="KW-1185">Reference proteome</keyword>
<evidence type="ECO:0000256" key="1">
    <source>
        <dbReference type="ARBA" id="ARBA00001946"/>
    </source>
</evidence>
<accession>A0AAV5EGJ8</accession>
<dbReference type="GO" id="GO:0016102">
    <property type="term" value="P:diterpenoid biosynthetic process"/>
    <property type="evidence" value="ECO:0007669"/>
    <property type="project" value="TreeGrafter"/>
</dbReference>
<keyword evidence="3" id="KW-0479">Metal-binding</keyword>
<proteinExistence type="inferred from homology"/>
<keyword evidence="4" id="KW-0611">Plant defense</keyword>
<dbReference type="SUPFAM" id="SSF48576">
    <property type="entry name" value="Terpenoid synthases"/>
    <property type="match status" value="1"/>
</dbReference>
<keyword evidence="6" id="KW-0456">Lyase</keyword>
<dbReference type="GO" id="GO:0010333">
    <property type="term" value="F:terpene synthase activity"/>
    <property type="evidence" value="ECO:0007669"/>
    <property type="project" value="InterPro"/>
</dbReference>
<dbReference type="EMBL" id="BQKI01000075">
    <property type="protein sequence ID" value="GJN21385.1"/>
    <property type="molecule type" value="Genomic_DNA"/>
</dbReference>
<dbReference type="InterPro" id="IPR005630">
    <property type="entry name" value="Terpene_synthase_metal-bd"/>
</dbReference>
<dbReference type="SUPFAM" id="SSF48239">
    <property type="entry name" value="Terpenoid cyclases/Protein prenyltransferases"/>
    <property type="match status" value="2"/>
</dbReference>
<evidence type="ECO:0000256" key="3">
    <source>
        <dbReference type="ARBA" id="ARBA00022723"/>
    </source>
</evidence>
<dbReference type="PANTHER" id="PTHR31739">
    <property type="entry name" value="ENT-COPALYL DIPHOSPHATE SYNTHASE, CHLOROPLASTIC"/>
    <property type="match status" value="1"/>
</dbReference>
<evidence type="ECO:0000313" key="9">
    <source>
        <dbReference type="Proteomes" id="UP001054889"/>
    </source>
</evidence>
<reference evidence="8" key="2">
    <citation type="submission" date="2021-12" db="EMBL/GenBank/DDBJ databases">
        <title>Resequencing data analysis of finger millet.</title>
        <authorList>
            <person name="Hatakeyama M."/>
            <person name="Aluri S."/>
            <person name="Balachadran M.T."/>
            <person name="Sivarajan S.R."/>
            <person name="Poveda L."/>
            <person name="Shimizu-Inatsugi R."/>
            <person name="Schlapbach R."/>
            <person name="Sreeman S.M."/>
            <person name="Shimizu K.K."/>
        </authorList>
    </citation>
    <scope>NUCLEOTIDE SEQUENCE</scope>
</reference>
<dbReference type="InterPro" id="IPR008930">
    <property type="entry name" value="Terpenoid_cyclase/PrenylTrfase"/>
</dbReference>
<name>A0AAV5EGJ8_ELECO</name>
<dbReference type="Gene3D" id="1.50.10.160">
    <property type="match status" value="1"/>
</dbReference>
<evidence type="ECO:0000259" key="7">
    <source>
        <dbReference type="Pfam" id="PF03936"/>
    </source>
</evidence>
<reference evidence="8" key="1">
    <citation type="journal article" date="2018" name="DNA Res.">
        <title>Multiple hybrid de novo genome assembly of finger millet, an orphan allotetraploid crop.</title>
        <authorList>
            <person name="Hatakeyama M."/>
            <person name="Aluri S."/>
            <person name="Balachadran M.T."/>
            <person name="Sivarajan S.R."/>
            <person name="Patrignani A."/>
            <person name="Gruter S."/>
            <person name="Poveda L."/>
            <person name="Shimizu-Inatsugi R."/>
            <person name="Baeten J."/>
            <person name="Francoijs K.J."/>
            <person name="Nataraja K.N."/>
            <person name="Reddy Y.A.N."/>
            <person name="Phadnis S."/>
            <person name="Ravikumar R.L."/>
            <person name="Schlapbach R."/>
            <person name="Sreeman S.M."/>
            <person name="Shimizu K.K."/>
        </authorList>
    </citation>
    <scope>NUCLEOTIDE SEQUENCE</scope>
</reference>
<dbReference type="InterPro" id="IPR050148">
    <property type="entry name" value="Terpene_synthase-like"/>
</dbReference>
<dbReference type="GO" id="GO:0006952">
    <property type="term" value="P:defense response"/>
    <property type="evidence" value="ECO:0007669"/>
    <property type="project" value="UniProtKB-KW"/>
</dbReference>
<dbReference type="Proteomes" id="UP001054889">
    <property type="component" value="Unassembled WGS sequence"/>
</dbReference>
<evidence type="ECO:0000313" key="8">
    <source>
        <dbReference type="EMBL" id="GJN21385.1"/>
    </source>
</evidence>
<evidence type="ECO:0000256" key="2">
    <source>
        <dbReference type="ARBA" id="ARBA00006333"/>
    </source>
</evidence>
<evidence type="ECO:0000256" key="4">
    <source>
        <dbReference type="ARBA" id="ARBA00022821"/>
    </source>
</evidence>
<dbReference type="GO" id="GO:0000287">
    <property type="term" value="F:magnesium ion binding"/>
    <property type="evidence" value="ECO:0007669"/>
    <property type="project" value="InterPro"/>
</dbReference>
<feature type="domain" description="Terpene synthase metal-binding" evidence="7">
    <location>
        <begin position="288"/>
        <end position="410"/>
    </location>
</feature>
<dbReference type="Pfam" id="PF03936">
    <property type="entry name" value="Terpene_synth_C"/>
    <property type="match status" value="1"/>
</dbReference>
<dbReference type="Gene3D" id="1.10.600.10">
    <property type="entry name" value="Farnesyl Diphosphate Synthase"/>
    <property type="match status" value="1"/>
</dbReference>
<dbReference type="PANTHER" id="PTHR31739:SF17">
    <property type="entry name" value="ENT-SANDARACOPIMARA-8(14),15-DIENE SYNTHASE, CHLOROPLASTIC"/>
    <property type="match status" value="1"/>
</dbReference>